<dbReference type="KEGG" id="span:AWL63_17585"/>
<proteinExistence type="predicted"/>
<dbReference type="AlphaFoldDB" id="A0A1B3ZDH0"/>
<protein>
    <recommendedName>
        <fullName evidence="4">Phage shock protein B</fullName>
    </recommendedName>
</protein>
<reference evidence="2 3" key="1">
    <citation type="submission" date="2016-01" db="EMBL/GenBank/DDBJ databases">
        <title>Complete genome and mega plasmid sequence of Sphingomonas panacis DCY99 elicits systemic resistance in rice to Xanthomonas oryzae.</title>
        <authorList>
            <person name="Kim Y.J."/>
            <person name="Yang D.C."/>
            <person name="Sing P."/>
        </authorList>
    </citation>
    <scope>NUCLEOTIDE SEQUENCE [LARGE SCALE GENOMIC DNA]</scope>
    <source>
        <strain evidence="2 3">DCY99</strain>
    </source>
</reference>
<dbReference type="EMBL" id="CP014168">
    <property type="protein sequence ID" value="AOH85478.1"/>
    <property type="molecule type" value="Genomic_DNA"/>
</dbReference>
<dbReference type="RefSeq" id="WP_069206012.1">
    <property type="nucleotide sequence ID" value="NZ_CP014168.1"/>
</dbReference>
<organism evidence="2 3">
    <name type="scientific">Sphingomonas panacis</name>
    <dbReference type="NCBI Taxonomy" id="1560345"/>
    <lineage>
        <taxon>Bacteria</taxon>
        <taxon>Pseudomonadati</taxon>
        <taxon>Pseudomonadota</taxon>
        <taxon>Alphaproteobacteria</taxon>
        <taxon>Sphingomonadales</taxon>
        <taxon>Sphingomonadaceae</taxon>
        <taxon>Sphingomonas</taxon>
    </lineage>
</organism>
<accession>A0A1B3ZDH0</accession>
<feature type="transmembrane region" description="Helical" evidence="1">
    <location>
        <begin position="6"/>
        <end position="26"/>
    </location>
</feature>
<sequence>MNPFEMVVAIIVVITVGRVLMARFGVVHSKHGEQVAFRDDGATKAENARLQEELRSMKERLAVLERLATDNDTSSARLDRQIERLRDPK</sequence>
<keyword evidence="1" id="KW-0472">Membrane</keyword>
<keyword evidence="1" id="KW-1133">Transmembrane helix</keyword>
<evidence type="ECO:0000256" key="1">
    <source>
        <dbReference type="SAM" id="Phobius"/>
    </source>
</evidence>
<evidence type="ECO:0000313" key="3">
    <source>
        <dbReference type="Proteomes" id="UP000094256"/>
    </source>
</evidence>
<evidence type="ECO:0008006" key="4">
    <source>
        <dbReference type="Google" id="ProtNLM"/>
    </source>
</evidence>
<dbReference type="Proteomes" id="UP000094256">
    <property type="component" value="Chromosome"/>
</dbReference>
<evidence type="ECO:0000313" key="2">
    <source>
        <dbReference type="EMBL" id="AOH85478.1"/>
    </source>
</evidence>
<name>A0A1B3ZDH0_9SPHN</name>
<gene>
    <name evidence="2" type="ORF">AWL63_17585</name>
</gene>
<keyword evidence="3" id="KW-1185">Reference proteome</keyword>
<dbReference type="STRING" id="1560345.AWL63_17585"/>
<keyword evidence="1" id="KW-0812">Transmembrane</keyword>
<dbReference type="OrthoDB" id="7579171at2"/>